<dbReference type="NCBIfam" id="TIGR04183">
    <property type="entry name" value="Por_Secre_tail"/>
    <property type="match status" value="1"/>
</dbReference>
<evidence type="ECO:0000256" key="3">
    <source>
        <dbReference type="ARBA" id="ARBA00022801"/>
    </source>
</evidence>
<evidence type="ECO:0000256" key="5">
    <source>
        <dbReference type="SAM" id="SignalP"/>
    </source>
</evidence>
<dbReference type="EC" id="3.4.15.6" evidence="7"/>
<dbReference type="RefSeq" id="WP_057952081.1">
    <property type="nucleotide sequence ID" value="NZ_CP013118.1"/>
</dbReference>
<dbReference type="Pfam" id="PF03575">
    <property type="entry name" value="Peptidase_S51"/>
    <property type="match status" value="1"/>
</dbReference>
<dbReference type="Proteomes" id="UP000064893">
    <property type="component" value="Chromosome"/>
</dbReference>
<keyword evidence="4" id="KW-0720">Serine protease</keyword>
<comment type="similarity">
    <text evidence="1">Belongs to the peptidase S51 family.</text>
</comment>
<dbReference type="Pfam" id="PF18962">
    <property type="entry name" value="Por_Secre_tail"/>
    <property type="match status" value="1"/>
</dbReference>
<evidence type="ECO:0000256" key="2">
    <source>
        <dbReference type="ARBA" id="ARBA00022670"/>
    </source>
</evidence>
<keyword evidence="8" id="KW-1185">Reference proteome</keyword>
<proteinExistence type="inferred from homology"/>
<protein>
    <submittedName>
        <fullName evidence="7">Cyanophycinase</fullName>
        <ecNumber evidence="7">3.4.15.6</ecNumber>
    </submittedName>
</protein>
<evidence type="ECO:0000259" key="6">
    <source>
        <dbReference type="Pfam" id="PF18962"/>
    </source>
</evidence>
<feature type="chain" id="PRO_5006599180" evidence="5">
    <location>
        <begin position="20"/>
        <end position="653"/>
    </location>
</feature>
<evidence type="ECO:0000313" key="8">
    <source>
        <dbReference type="Proteomes" id="UP000064893"/>
    </source>
</evidence>
<dbReference type="PANTHER" id="PTHR36175">
    <property type="entry name" value="CYANOPHYCINASE"/>
    <property type="match status" value="1"/>
</dbReference>
<evidence type="ECO:0000256" key="4">
    <source>
        <dbReference type="ARBA" id="ARBA00022825"/>
    </source>
</evidence>
<dbReference type="EMBL" id="CP013118">
    <property type="protein sequence ID" value="ALO14542.1"/>
    <property type="molecule type" value="Genomic_DNA"/>
</dbReference>
<dbReference type="InterPro" id="IPR026444">
    <property type="entry name" value="Secre_tail"/>
</dbReference>
<gene>
    <name evidence="7" type="primary">cphE</name>
    <name evidence="7" type="ORF">L21SP5_00872</name>
</gene>
<evidence type="ECO:0000313" key="7">
    <source>
        <dbReference type="EMBL" id="ALO14542.1"/>
    </source>
</evidence>
<dbReference type="AlphaFoldDB" id="A0A0S2HWY8"/>
<dbReference type="InterPro" id="IPR029062">
    <property type="entry name" value="Class_I_gatase-like"/>
</dbReference>
<accession>A0A0S2HWY8</accession>
<keyword evidence="2" id="KW-0645">Protease</keyword>
<organism evidence="7 8">
    <name type="scientific">Salinivirga cyanobacteriivorans</name>
    <dbReference type="NCBI Taxonomy" id="1307839"/>
    <lineage>
        <taxon>Bacteria</taxon>
        <taxon>Pseudomonadati</taxon>
        <taxon>Bacteroidota</taxon>
        <taxon>Bacteroidia</taxon>
        <taxon>Bacteroidales</taxon>
        <taxon>Salinivirgaceae</taxon>
        <taxon>Salinivirga</taxon>
    </lineage>
</organism>
<name>A0A0S2HWY8_9BACT</name>
<sequence length="653" mass="71802" precursor="true">MRRFFIFLAGLLFSLNTLAQGTLMLVGGGTERTGDDAWNFDPYTKAVTLAGNSRVAIVAWGPEPDSWMRDYFTNTCNAADAKHFDLSAVDPADYPVVYDSLMSYDMFFFKGGDQYNYYSNFNNNEIEQAIMDKYAEGGVISGTSAGMAILSSIIFTAENGTVYPDESLNNPLNSYMALADDFVDLMPGYLFDTHFAERGRFPRLIGMLANWYETQSESRITGLGVDDLSAMIIRNDSVYAYGTGAGNFYDVANTHFNTAQTTVVADEIEVMQLLNGCTYDMNTGAVEGFEQFSEPALYGEGGDYTVLLGGGVYGSFHTDMMDVLVNDCGSVNDNVLLVTGENSVNASALVTAIENHTSATVYQFAATTANGDDQTFSDAISDAGKVVFVDNAYATLMDFMNNTANGNQLNDKIRTHGGVVAFVGDNSRFAAHTVVNNYLESGASYYGTLSFDPGLNLLKTSVVMPQTFKNSDVYENTTTAVPYAMLLEDLTYGIWLNKRNYAKYYVNNDSTWLDGYGTSPVMAIKNNGTAFGFSVTPNVGNYDPRMVAGFEEMMLSVFDSTQTYLMGTELGLGVEKTENEIQGKIYPNPANNHVFCDFGQPVNLQIYASDGKLIERYSGQKRYRISVKNYSAGMYLFRATTRHYTSTSKVSIR</sequence>
<keyword evidence="3 7" id="KW-0378">Hydrolase</keyword>
<dbReference type="GO" id="GO:0006508">
    <property type="term" value="P:proteolysis"/>
    <property type="evidence" value="ECO:0007669"/>
    <property type="project" value="UniProtKB-KW"/>
</dbReference>
<dbReference type="SUPFAM" id="SSF52317">
    <property type="entry name" value="Class I glutamine amidotransferase-like"/>
    <property type="match status" value="1"/>
</dbReference>
<keyword evidence="7" id="KW-0121">Carboxypeptidase</keyword>
<dbReference type="InterPro" id="IPR005320">
    <property type="entry name" value="Peptidase_S51"/>
</dbReference>
<dbReference type="GO" id="GO:0008236">
    <property type="term" value="F:serine-type peptidase activity"/>
    <property type="evidence" value="ECO:0007669"/>
    <property type="project" value="UniProtKB-KW"/>
</dbReference>
<reference evidence="7 8" key="1">
    <citation type="submission" date="2015-11" db="EMBL/GenBank/DDBJ databases">
        <title>Description and complete genome sequence of a novel strain predominating in hypersaline microbial mats and representing a new family of the Bacteriodetes phylum.</title>
        <authorList>
            <person name="Spring S."/>
            <person name="Bunk B."/>
            <person name="Sproer C."/>
            <person name="Klenk H.-P."/>
        </authorList>
    </citation>
    <scope>NUCLEOTIDE SEQUENCE [LARGE SCALE GENOMIC DNA]</scope>
    <source>
        <strain evidence="7 8">L21-Spi-D4</strain>
    </source>
</reference>
<evidence type="ECO:0000256" key="1">
    <source>
        <dbReference type="ARBA" id="ARBA00006534"/>
    </source>
</evidence>
<feature type="domain" description="Secretion system C-terminal sorting" evidence="6">
    <location>
        <begin position="585"/>
        <end position="652"/>
    </location>
</feature>
<dbReference type="GO" id="GO:0004180">
    <property type="term" value="F:carboxypeptidase activity"/>
    <property type="evidence" value="ECO:0007669"/>
    <property type="project" value="UniProtKB-KW"/>
</dbReference>
<dbReference type="STRING" id="1307839.L21SP5_00872"/>
<dbReference type="Gene3D" id="3.40.50.880">
    <property type="match status" value="1"/>
</dbReference>
<dbReference type="PANTHER" id="PTHR36175:SF1">
    <property type="entry name" value="CYANOPHYCINASE"/>
    <property type="match status" value="1"/>
</dbReference>
<feature type="signal peptide" evidence="5">
    <location>
        <begin position="1"/>
        <end position="19"/>
    </location>
</feature>
<keyword evidence="5" id="KW-0732">Signal</keyword>
<dbReference type="KEGG" id="blq:L21SP5_00872"/>
<dbReference type="GO" id="GO:0008241">
    <property type="term" value="F:peptidyl-dipeptidase activity"/>
    <property type="evidence" value="ECO:0007669"/>
    <property type="project" value="UniProtKB-EC"/>
</dbReference>